<protein>
    <submittedName>
        <fullName evidence="3">C39 family peptidase</fullName>
    </submittedName>
</protein>
<evidence type="ECO:0000259" key="2">
    <source>
        <dbReference type="Pfam" id="PF13529"/>
    </source>
</evidence>
<organism evidence="3 4">
    <name type="scientific">Nocardioides acrostichi</name>
    <dbReference type="NCBI Taxonomy" id="2784339"/>
    <lineage>
        <taxon>Bacteria</taxon>
        <taxon>Bacillati</taxon>
        <taxon>Actinomycetota</taxon>
        <taxon>Actinomycetes</taxon>
        <taxon>Propionibacteriales</taxon>
        <taxon>Nocardioidaceae</taxon>
        <taxon>Nocardioides</taxon>
    </lineage>
</organism>
<keyword evidence="4" id="KW-1185">Reference proteome</keyword>
<dbReference type="EMBL" id="JADIVZ010000002">
    <property type="protein sequence ID" value="MBF4161489.1"/>
    <property type="molecule type" value="Genomic_DNA"/>
</dbReference>
<comment type="caution">
    <text evidence="3">The sequence shown here is derived from an EMBL/GenBank/DDBJ whole genome shotgun (WGS) entry which is preliminary data.</text>
</comment>
<reference evidence="3" key="1">
    <citation type="submission" date="2020-11" db="EMBL/GenBank/DDBJ databases">
        <title>Nocardioides sp. CBS4Y-1, whole genome shotgun sequence.</title>
        <authorList>
            <person name="Tuo L."/>
        </authorList>
    </citation>
    <scope>NUCLEOTIDE SEQUENCE</scope>
    <source>
        <strain evidence="3">CBS4Y-1</strain>
    </source>
</reference>
<dbReference type="RefSeq" id="WP_194502696.1">
    <property type="nucleotide sequence ID" value="NZ_JADIVZ010000002.1"/>
</dbReference>
<dbReference type="CDD" id="cd02549">
    <property type="entry name" value="Peptidase_C39A"/>
    <property type="match status" value="1"/>
</dbReference>
<dbReference type="Proteomes" id="UP000656804">
    <property type="component" value="Unassembled WGS sequence"/>
</dbReference>
<dbReference type="AlphaFoldDB" id="A0A930UZY3"/>
<dbReference type="Gene3D" id="3.90.70.10">
    <property type="entry name" value="Cysteine proteinases"/>
    <property type="match status" value="1"/>
</dbReference>
<sequence length="422" mass="45543">MHRSLRLVTTLLVASLTVALAHPASAAPGASGVAARRADSGVHISRSSFEGADALRAGRKEQVRVRRDRVWLAGSHATRRYQGSQYDVGRWTSPWVGTPYGLRQLVASWEARTPGNSWIEVQVKGRTADGRASSWDVLGRWARDDRFVHRTSWSPQSDDLASVSVDTWKASTPLTSYRLRVSLMRKVGARSKPPSLGFVGAMASRLPSGDRPTSKPGVVAKAGGTVLDVPRYSQMVHDGDYSRWGGGGEAWCSPTSTSMVLGYYGDLPPASAYSWVKKPHPARFVDYAARMTYDHDYDGTGNWPFNTAYAAGLTGHAFVTRLPDLRLAERLIKVGIPVVVSIAFGKGDLPNAPISASNGHLVVIVGFTKAGDVVVNDPAADSASGVRRTYDRARFEDAWLPTSGGLAYVIHDDAHPLPAALP</sequence>
<evidence type="ECO:0000256" key="1">
    <source>
        <dbReference type="SAM" id="SignalP"/>
    </source>
</evidence>
<accession>A0A930UZY3</accession>
<feature type="domain" description="Peptidase C39-like" evidence="2">
    <location>
        <begin position="227"/>
        <end position="379"/>
    </location>
</feature>
<dbReference type="Pfam" id="PF13529">
    <property type="entry name" value="Peptidase_C39_2"/>
    <property type="match status" value="1"/>
</dbReference>
<proteinExistence type="predicted"/>
<dbReference type="InterPro" id="IPR039563">
    <property type="entry name" value="Peptidase_C39_single_dom"/>
</dbReference>
<keyword evidence="1" id="KW-0732">Signal</keyword>
<evidence type="ECO:0000313" key="3">
    <source>
        <dbReference type="EMBL" id="MBF4161489.1"/>
    </source>
</evidence>
<dbReference type="InterPro" id="IPR039564">
    <property type="entry name" value="Peptidase_C39-like"/>
</dbReference>
<name>A0A930UZY3_9ACTN</name>
<feature type="chain" id="PRO_5037250844" evidence="1">
    <location>
        <begin position="27"/>
        <end position="422"/>
    </location>
</feature>
<evidence type="ECO:0000313" key="4">
    <source>
        <dbReference type="Proteomes" id="UP000656804"/>
    </source>
</evidence>
<gene>
    <name evidence="3" type="ORF">ISG29_07270</name>
</gene>
<feature type="signal peptide" evidence="1">
    <location>
        <begin position="1"/>
        <end position="26"/>
    </location>
</feature>